<organism evidence="2 3">
    <name type="scientific">Natrinema soli</name>
    <dbReference type="NCBI Taxonomy" id="1930624"/>
    <lineage>
        <taxon>Archaea</taxon>
        <taxon>Methanobacteriati</taxon>
        <taxon>Methanobacteriota</taxon>
        <taxon>Stenosarchaea group</taxon>
        <taxon>Halobacteria</taxon>
        <taxon>Halobacteriales</taxon>
        <taxon>Natrialbaceae</taxon>
        <taxon>Natrinema</taxon>
    </lineage>
</organism>
<comment type="caution">
    <text evidence="2">The sequence shown here is derived from an EMBL/GenBank/DDBJ whole genome shotgun (WGS) entry which is preliminary data.</text>
</comment>
<name>A0ABD5SLN3_9EURY</name>
<feature type="region of interest" description="Disordered" evidence="1">
    <location>
        <begin position="1"/>
        <end position="39"/>
    </location>
</feature>
<evidence type="ECO:0000256" key="1">
    <source>
        <dbReference type="SAM" id="MobiDB-lite"/>
    </source>
</evidence>
<reference evidence="2 3" key="1">
    <citation type="journal article" date="2019" name="Int. J. Syst. Evol. Microbiol.">
        <title>The Global Catalogue of Microorganisms (GCM) 10K type strain sequencing project: providing services to taxonomists for standard genome sequencing and annotation.</title>
        <authorList>
            <consortium name="The Broad Institute Genomics Platform"/>
            <consortium name="The Broad Institute Genome Sequencing Center for Infectious Disease"/>
            <person name="Wu L."/>
            <person name="Ma J."/>
        </authorList>
    </citation>
    <scope>NUCLEOTIDE SEQUENCE [LARGE SCALE GENOMIC DNA]</scope>
    <source>
        <strain evidence="2 3">LMG 29247</strain>
    </source>
</reference>
<sequence>MDETGDRIAVSADGIRNRSRERLESEQRHPLERDDPRPPVTVRIASLRIVDRTLRVRNGDETAISIRCYPVLISY</sequence>
<dbReference type="EMBL" id="JBHSWV010000202">
    <property type="protein sequence ID" value="MFC6765923.1"/>
    <property type="molecule type" value="Genomic_DNA"/>
</dbReference>
<keyword evidence="3" id="KW-1185">Reference proteome</keyword>
<feature type="compositionally biased region" description="Basic and acidic residues" evidence="1">
    <location>
        <begin position="15"/>
        <end position="37"/>
    </location>
</feature>
<proteinExistence type="predicted"/>
<protein>
    <submittedName>
        <fullName evidence="2">Uncharacterized protein</fullName>
    </submittedName>
</protein>
<evidence type="ECO:0000313" key="3">
    <source>
        <dbReference type="Proteomes" id="UP001596383"/>
    </source>
</evidence>
<gene>
    <name evidence="2" type="ORF">ACFQE6_13280</name>
</gene>
<dbReference type="AlphaFoldDB" id="A0ABD5SLN3"/>
<dbReference type="RefSeq" id="WP_273738914.1">
    <property type="nucleotide sequence ID" value="NZ_JAQIVI010000202.1"/>
</dbReference>
<evidence type="ECO:0000313" key="2">
    <source>
        <dbReference type="EMBL" id="MFC6765923.1"/>
    </source>
</evidence>
<dbReference type="Proteomes" id="UP001596383">
    <property type="component" value="Unassembled WGS sequence"/>
</dbReference>
<accession>A0ABD5SLN3</accession>